<dbReference type="Pfam" id="PF12796">
    <property type="entry name" value="Ank_2"/>
    <property type="match status" value="1"/>
</dbReference>
<keyword evidence="5" id="KW-1185">Reference proteome</keyword>
<dbReference type="Gene3D" id="1.25.40.20">
    <property type="entry name" value="Ankyrin repeat-containing domain"/>
    <property type="match status" value="1"/>
</dbReference>
<reference evidence="4" key="1">
    <citation type="submission" date="2022-10" db="EMBL/GenBank/DDBJ databases">
        <title>Chryseobacterium sp. nov., a novel bacterial species.</title>
        <authorList>
            <person name="Cao Y."/>
        </authorList>
    </citation>
    <scope>NUCLEOTIDE SEQUENCE</scope>
    <source>
        <strain evidence="4">CCTCC AB2015118</strain>
    </source>
</reference>
<dbReference type="Pfam" id="PF00023">
    <property type="entry name" value="Ank"/>
    <property type="match status" value="1"/>
</dbReference>
<dbReference type="PRINTS" id="PR01415">
    <property type="entry name" value="ANKYRIN"/>
</dbReference>
<feature type="repeat" description="ANK" evidence="3">
    <location>
        <begin position="71"/>
        <end position="103"/>
    </location>
</feature>
<sequence>MDIENQRKLKSQITSGNTIDAIQELQQLEDLSMFMDGRTALGYAVSYNNIEVAKFLLKNGANPDLSEIKPDTFTPLMWAAEGNDLEMIQLLLEHGADVRRKNKYNNATALWKTVIPGSLEAAKLLVSAGANPFEEIAAGKSIYDAVKEINANEFVEYFESVKRGFEK</sequence>
<keyword evidence="1" id="KW-0677">Repeat</keyword>
<dbReference type="SMART" id="SM00248">
    <property type="entry name" value="ANK"/>
    <property type="match status" value="3"/>
</dbReference>
<accession>A0ABT3XTR5</accession>
<evidence type="ECO:0000313" key="5">
    <source>
        <dbReference type="Proteomes" id="UP001073122"/>
    </source>
</evidence>
<dbReference type="PROSITE" id="PS50297">
    <property type="entry name" value="ANK_REP_REGION"/>
    <property type="match status" value="2"/>
</dbReference>
<evidence type="ECO:0000313" key="4">
    <source>
        <dbReference type="EMBL" id="MCX8524715.1"/>
    </source>
</evidence>
<evidence type="ECO:0000256" key="2">
    <source>
        <dbReference type="ARBA" id="ARBA00023043"/>
    </source>
</evidence>
<comment type="caution">
    <text evidence="4">The sequence shown here is derived from an EMBL/GenBank/DDBJ whole genome shotgun (WGS) entry which is preliminary data.</text>
</comment>
<keyword evidence="2 3" id="KW-0040">ANK repeat</keyword>
<organism evidence="4 5">
    <name type="scientific">Chryseobacterium formosus</name>
    <dbReference type="NCBI Taxonomy" id="1537363"/>
    <lineage>
        <taxon>Bacteria</taxon>
        <taxon>Pseudomonadati</taxon>
        <taxon>Bacteroidota</taxon>
        <taxon>Flavobacteriia</taxon>
        <taxon>Flavobacteriales</taxon>
        <taxon>Weeksellaceae</taxon>
        <taxon>Chryseobacterium group</taxon>
        <taxon>Chryseobacterium</taxon>
    </lineage>
</organism>
<dbReference type="InterPro" id="IPR002110">
    <property type="entry name" value="Ankyrin_rpt"/>
</dbReference>
<dbReference type="PROSITE" id="PS50088">
    <property type="entry name" value="ANK_REPEAT"/>
    <property type="match status" value="2"/>
</dbReference>
<dbReference type="EMBL" id="JAOVZW010000015">
    <property type="protein sequence ID" value="MCX8524715.1"/>
    <property type="molecule type" value="Genomic_DNA"/>
</dbReference>
<dbReference type="PANTHER" id="PTHR24171">
    <property type="entry name" value="ANKYRIN REPEAT DOMAIN-CONTAINING PROTEIN 39-RELATED"/>
    <property type="match status" value="1"/>
</dbReference>
<feature type="repeat" description="ANK" evidence="3">
    <location>
        <begin position="36"/>
        <end position="68"/>
    </location>
</feature>
<evidence type="ECO:0000256" key="1">
    <source>
        <dbReference type="ARBA" id="ARBA00022737"/>
    </source>
</evidence>
<dbReference type="PANTHER" id="PTHR24171:SF8">
    <property type="entry name" value="BRCA1-ASSOCIATED RING DOMAIN PROTEIN 1"/>
    <property type="match status" value="1"/>
</dbReference>
<name>A0ABT3XTR5_9FLAO</name>
<gene>
    <name evidence="4" type="ORF">OF897_12410</name>
</gene>
<dbReference type="RefSeq" id="WP_267266007.1">
    <property type="nucleotide sequence ID" value="NZ_JAOVZW010000015.1"/>
</dbReference>
<protein>
    <submittedName>
        <fullName evidence="4">Ankyrin repeat domain-containing protein</fullName>
    </submittedName>
</protein>
<evidence type="ECO:0000256" key="3">
    <source>
        <dbReference type="PROSITE-ProRule" id="PRU00023"/>
    </source>
</evidence>
<dbReference type="Proteomes" id="UP001073122">
    <property type="component" value="Unassembled WGS sequence"/>
</dbReference>
<proteinExistence type="predicted"/>
<dbReference type="SUPFAM" id="SSF48403">
    <property type="entry name" value="Ankyrin repeat"/>
    <property type="match status" value="1"/>
</dbReference>
<dbReference type="InterPro" id="IPR036770">
    <property type="entry name" value="Ankyrin_rpt-contain_sf"/>
</dbReference>